<keyword evidence="11" id="KW-1185">Reference proteome</keyword>
<accession>A0A1G7DY52</accession>
<dbReference type="NCBIfam" id="TIGR00964">
    <property type="entry name" value="secE_bact"/>
    <property type="match status" value="1"/>
</dbReference>
<dbReference type="OrthoDB" id="9812738at2"/>
<organism evidence="10 11">
    <name type="scientific">Paracoccus isoporae</name>
    <dbReference type="NCBI Taxonomy" id="591205"/>
    <lineage>
        <taxon>Bacteria</taxon>
        <taxon>Pseudomonadati</taxon>
        <taxon>Pseudomonadota</taxon>
        <taxon>Alphaproteobacteria</taxon>
        <taxon>Rhodobacterales</taxon>
        <taxon>Paracoccaceae</taxon>
        <taxon>Paracoccus</taxon>
    </lineage>
</organism>
<keyword evidence="4 9" id="KW-0812">Transmembrane</keyword>
<evidence type="ECO:0000256" key="6">
    <source>
        <dbReference type="ARBA" id="ARBA00022989"/>
    </source>
</evidence>
<keyword evidence="3 9" id="KW-1003">Cell membrane</keyword>
<dbReference type="STRING" id="591205.SAMN05421538_1088"/>
<dbReference type="InterPro" id="IPR038379">
    <property type="entry name" value="SecE_sf"/>
</dbReference>
<keyword evidence="5 9" id="KW-0653">Protein transport</keyword>
<dbReference type="InterPro" id="IPR001901">
    <property type="entry name" value="Translocase_SecE/Sec61-g"/>
</dbReference>
<comment type="similarity">
    <text evidence="9">Belongs to the SecE/SEC61-gamma family.</text>
</comment>
<dbReference type="GO" id="GO:0065002">
    <property type="term" value="P:intracellular protein transmembrane transport"/>
    <property type="evidence" value="ECO:0007669"/>
    <property type="project" value="UniProtKB-UniRule"/>
</dbReference>
<dbReference type="Pfam" id="PF00584">
    <property type="entry name" value="SecE"/>
    <property type="match status" value="1"/>
</dbReference>
<dbReference type="RefSeq" id="WP_090524256.1">
    <property type="nucleotide sequence ID" value="NZ_FNAH01000008.1"/>
</dbReference>
<dbReference type="GO" id="GO:0008320">
    <property type="term" value="F:protein transmembrane transporter activity"/>
    <property type="evidence" value="ECO:0007669"/>
    <property type="project" value="UniProtKB-UniRule"/>
</dbReference>
<evidence type="ECO:0000256" key="1">
    <source>
        <dbReference type="ARBA" id="ARBA00004370"/>
    </source>
</evidence>
<dbReference type="Gene3D" id="1.20.5.1030">
    <property type="entry name" value="Preprotein translocase secy subunit"/>
    <property type="match status" value="1"/>
</dbReference>
<dbReference type="GO" id="GO:0005886">
    <property type="term" value="C:plasma membrane"/>
    <property type="evidence" value="ECO:0007669"/>
    <property type="project" value="UniProtKB-SubCell"/>
</dbReference>
<keyword evidence="8 9" id="KW-0472">Membrane</keyword>
<keyword evidence="6 9" id="KW-1133">Transmembrane helix</keyword>
<comment type="subunit">
    <text evidence="9">Component of the Sec protein translocase complex. Heterotrimer consisting of SecY, SecE and SecG subunits. The heterotrimers can form oligomers, although 1 heterotrimer is thought to be able to translocate proteins. Interacts with the ribosome. Interacts with SecDF, and other proteins may be involved. Interacts with SecA.</text>
</comment>
<name>A0A1G7DY52_9RHOB</name>
<comment type="subcellular location">
    <subcellularLocation>
        <location evidence="9">Cell membrane</location>
        <topology evidence="9">Single-pass membrane protein</topology>
    </subcellularLocation>
    <subcellularLocation>
        <location evidence="1">Membrane</location>
    </subcellularLocation>
</comment>
<evidence type="ECO:0000256" key="7">
    <source>
        <dbReference type="ARBA" id="ARBA00023010"/>
    </source>
</evidence>
<evidence type="ECO:0000256" key="2">
    <source>
        <dbReference type="ARBA" id="ARBA00022448"/>
    </source>
</evidence>
<keyword evidence="2 9" id="KW-0813">Transport</keyword>
<dbReference type="GO" id="GO:0043952">
    <property type="term" value="P:protein transport by the Sec complex"/>
    <property type="evidence" value="ECO:0007669"/>
    <property type="project" value="UniProtKB-UniRule"/>
</dbReference>
<dbReference type="InterPro" id="IPR005807">
    <property type="entry name" value="SecE_bac"/>
</dbReference>
<evidence type="ECO:0000313" key="10">
    <source>
        <dbReference type="EMBL" id="SDE55995.1"/>
    </source>
</evidence>
<proteinExistence type="inferred from homology"/>
<evidence type="ECO:0000313" key="11">
    <source>
        <dbReference type="Proteomes" id="UP000199344"/>
    </source>
</evidence>
<sequence length="63" mass="7058">MANPVQFLSQVRDQAAKITWPTRREVVTTTIMVFIMATLAAIFFFLVDIAIRTGLTWLLGSVS</sequence>
<gene>
    <name evidence="9" type="primary">secE</name>
    <name evidence="10" type="ORF">SAMN05421538_1088</name>
</gene>
<evidence type="ECO:0000256" key="9">
    <source>
        <dbReference type="HAMAP-Rule" id="MF_00422"/>
    </source>
</evidence>
<dbReference type="HAMAP" id="MF_00422">
    <property type="entry name" value="SecE"/>
    <property type="match status" value="1"/>
</dbReference>
<keyword evidence="7 9" id="KW-0811">Translocation</keyword>
<dbReference type="GO" id="GO:0009306">
    <property type="term" value="P:protein secretion"/>
    <property type="evidence" value="ECO:0007669"/>
    <property type="project" value="UniProtKB-UniRule"/>
</dbReference>
<feature type="transmembrane region" description="Helical" evidence="9">
    <location>
        <begin position="31"/>
        <end position="51"/>
    </location>
</feature>
<dbReference type="GO" id="GO:0006605">
    <property type="term" value="P:protein targeting"/>
    <property type="evidence" value="ECO:0007669"/>
    <property type="project" value="UniProtKB-UniRule"/>
</dbReference>
<evidence type="ECO:0000256" key="4">
    <source>
        <dbReference type="ARBA" id="ARBA00022692"/>
    </source>
</evidence>
<dbReference type="Proteomes" id="UP000199344">
    <property type="component" value="Unassembled WGS sequence"/>
</dbReference>
<evidence type="ECO:0000256" key="8">
    <source>
        <dbReference type="ARBA" id="ARBA00023136"/>
    </source>
</evidence>
<dbReference type="PANTHER" id="PTHR33910:SF1">
    <property type="entry name" value="PROTEIN TRANSLOCASE SUBUNIT SECE"/>
    <property type="match status" value="1"/>
</dbReference>
<evidence type="ECO:0000256" key="5">
    <source>
        <dbReference type="ARBA" id="ARBA00022927"/>
    </source>
</evidence>
<protein>
    <recommendedName>
        <fullName evidence="9">Protein translocase subunit SecE</fullName>
    </recommendedName>
</protein>
<comment type="function">
    <text evidence="9">Essential subunit of the Sec protein translocation channel SecYEG. Clamps together the 2 halves of SecY. May contact the channel plug during translocation.</text>
</comment>
<dbReference type="EMBL" id="FNAH01000008">
    <property type="protein sequence ID" value="SDE55995.1"/>
    <property type="molecule type" value="Genomic_DNA"/>
</dbReference>
<dbReference type="PANTHER" id="PTHR33910">
    <property type="entry name" value="PROTEIN TRANSLOCASE SUBUNIT SECE"/>
    <property type="match status" value="1"/>
</dbReference>
<evidence type="ECO:0000256" key="3">
    <source>
        <dbReference type="ARBA" id="ARBA00022475"/>
    </source>
</evidence>
<dbReference type="AlphaFoldDB" id="A0A1G7DY52"/>
<reference evidence="10 11" key="1">
    <citation type="submission" date="2016-10" db="EMBL/GenBank/DDBJ databases">
        <authorList>
            <person name="de Groot N.N."/>
        </authorList>
    </citation>
    <scope>NUCLEOTIDE SEQUENCE [LARGE SCALE GENOMIC DNA]</scope>
    <source>
        <strain evidence="10 11">DSM 22220</strain>
    </source>
</reference>